<feature type="domain" description="Carrier" evidence="1">
    <location>
        <begin position="1038"/>
        <end position="1112"/>
    </location>
</feature>
<dbReference type="InterPro" id="IPR001242">
    <property type="entry name" value="Condensation_dom"/>
</dbReference>
<organism evidence="2 3">
    <name type="scientific">Serratia fonticola</name>
    <dbReference type="NCBI Taxonomy" id="47917"/>
    <lineage>
        <taxon>Bacteria</taxon>
        <taxon>Pseudomonadati</taxon>
        <taxon>Pseudomonadota</taxon>
        <taxon>Gammaproteobacteria</taxon>
        <taxon>Enterobacterales</taxon>
        <taxon>Yersiniaceae</taxon>
        <taxon>Serratia</taxon>
    </lineage>
</organism>
<dbReference type="InterPro" id="IPR036736">
    <property type="entry name" value="ACP-like_sf"/>
</dbReference>
<protein>
    <submittedName>
        <fullName evidence="2">Non-ribosomal peptide synthetase</fullName>
    </submittedName>
</protein>
<dbReference type="Gene3D" id="3.40.50.12780">
    <property type="entry name" value="N-terminal domain of ligase-like"/>
    <property type="match status" value="1"/>
</dbReference>
<proteinExistence type="predicted"/>
<evidence type="ECO:0000259" key="1">
    <source>
        <dbReference type="PROSITE" id="PS50075"/>
    </source>
</evidence>
<dbReference type="NCBIfam" id="TIGR01733">
    <property type="entry name" value="AA-adenyl-dom"/>
    <property type="match status" value="1"/>
</dbReference>
<dbReference type="SUPFAM" id="SSF53474">
    <property type="entry name" value="alpha/beta-Hydrolases"/>
    <property type="match status" value="1"/>
</dbReference>
<dbReference type="Pfam" id="PF00975">
    <property type="entry name" value="Thioesterase"/>
    <property type="match status" value="1"/>
</dbReference>
<dbReference type="GO" id="GO:0003824">
    <property type="term" value="F:catalytic activity"/>
    <property type="evidence" value="ECO:0007669"/>
    <property type="project" value="InterPro"/>
</dbReference>
<evidence type="ECO:0000313" key="3">
    <source>
        <dbReference type="Proteomes" id="UP000503464"/>
    </source>
</evidence>
<dbReference type="Pfam" id="PF00668">
    <property type="entry name" value="Condensation"/>
    <property type="match status" value="1"/>
</dbReference>
<dbReference type="SUPFAM" id="SSF56801">
    <property type="entry name" value="Acetyl-CoA synthetase-like"/>
    <property type="match status" value="1"/>
</dbReference>
<dbReference type="InterPro" id="IPR023213">
    <property type="entry name" value="CAT-like_dom_sf"/>
</dbReference>
<dbReference type="PROSITE" id="PS50075">
    <property type="entry name" value="CARRIER"/>
    <property type="match status" value="1"/>
</dbReference>
<dbReference type="InterPro" id="IPR020845">
    <property type="entry name" value="AMP-binding_CS"/>
</dbReference>
<dbReference type="Gene3D" id="3.30.300.30">
    <property type="match status" value="1"/>
</dbReference>
<gene>
    <name evidence="2" type="ORF">G9399_11755</name>
</gene>
<dbReference type="RefSeq" id="WP_173409194.1">
    <property type="nucleotide sequence ID" value="NZ_CP054160.3"/>
</dbReference>
<dbReference type="Gene3D" id="3.30.559.30">
    <property type="entry name" value="Nonribosomal peptide synthetase, condensation domain"/>
    <property type="match status" value="1"/>
</dbReference>
<dbReference type="PANTHER" id="PTHR45527:SF1">
    <property type="entry name" value="FATTY ACID SYNTHASE"/>
    <property type="match status" value="1"/>
</dbReference>
<evidence type="ECO:0000313" key="2">
    <source>
        <dbReference type="EMBL" id="QKJ58911.1"/>
    </source>
</evidence>
<accession>A0AAE7EHM8</accession>
<sequence length="1388" mass="154236">MSVAGLIHLMKMAKKGANFGKLSPQHLEIGNISDAEIKAAQPDIAAFLSTYTLAKSAQDEGKKPNYLVNRYAGQYLWLYENFTKNSPMYNIPIAKEIIGTFEPARLISALKKMLKRHAALCGHYQLDGENIAVDIVSPDTTIFERCLEDINTLDEEAQQNSVMSALEAQCSVPFNLRAELPLRCRILRKNTQHHYLFLTFHHCIVDGWTANLLVDELSRDYCSDEEHRPQYDDSHAFFRFLEDPFLTVANVNESLEFWLDELRYAPEKHSLGYDIAIAAADKAQNIVRESLAGDLQQALAQQAKCAGTSLFTLLHTAFALLIARESVSERVVIGSPVANRNEPALNSAVGSFVNTVAHQFHITIDDNFSTLLQKCADKFAHAFKHQGLPFSYLVEQLKPARGKFHPIFQIMFVCQHRKSNELIFGSAQVDTLPRNYAPPKFDLVLEVISTMDGIQFEWQYNAKLFAPQRIKALSQAYALLLEQISHDPMQAVGRYSLTPTDDIAQLRKLSMGAEMPEFLHQNLSQQLWRAGNEHAALPALIEGERVWSYDELLHHASTVAYWLETHTVQEALIAIDLPRGALQAIVALGILLSGRAYLPLAEGLPDARVADVIRLSGCNWVINTASHRHSRYPLDTHYQDLDTIFSTFRLHDEFHFTQGKAHDLAYVIYTSGTTGTPKGVAIEHGAVTNTLLTMNWLFHVSPRDNILAIADLAFDLSVYDLFGSWLAGATVISLSAQDAKEPASWLIAIRQNQISIWNSVPAILQMLLQYCEQENIASLPELRQIWLSGDRISPRLIAQAHILCPNACITSLGGATEGAVWSIYHPLTRDTQYRKAIPYGVALPNQNMWVLDENHKPCGYGATGDIYIGGTGVAREYWRDRQTTSDSFIACSELGGRLYRTGDRGRWNRCGYIEFLGREDQQVKLQGFRVELGDIEFVIKNNVLVSEACVVCCNDQDSGIRHLEAYIVLTPEGKSSAQAEVQLREHVASALPAYMAPTRYHVIEHFPLSRNGKLDRSLLSSKDALLQAQPGPISPTITAELQHLQMLLAETLGCEPNRIDPHANFFGNGGSSLSGITFLGKIKRALNVELTLAEILGYQQLTSLAERIHQNSPLALSVLSETVNNPSLPTLYLVHGAGGQIHQYSRLIQKLSPYANVRTIASPGLAGPGDSVSVTMQQLAAAHLASIPQSERASAVIAGWSLGGQLAIHMAALATQQGESFAHAVVIDSSLPSSSPSKKRHFSVAQCYLNLFDSLGIARRLYQPGKTPPQSNAIDEVRGHFVLNQSVLAEKITLEHAEAFCLAIKKSFELTDSAGELPKLNIPLTLWLNQERLRKQPDLSQRWRAQSSHNVSITCCAETHYNILDSTLLHNTLKSLLLNLQCQIEEMR</sequence>
<dbReference type="PROSITE" id="PS00455">
    <property type="entry name" value="AMP_BINDING"/>
    <property type="match status" value="1"/>
</dbReference>
<dbReference type="InterPro" id="IPR029058">
    <property type="entry name" value="AB_hydrolase_fold"/>
</dbReference>
<dbReference type="InterPro" id="IPR045851">
    <property type="entry name" value="AMP-bd_C_sf"/>
</dbReference>
<dbReference type="InterPro" id="IPR010071">
    <property type="entry name" value="AA_adenyl_dom"/>
</dbReference>
<dbReference type="InterPro" id="IPR025110">
    <property type="entry name" value="AMP-bd_C"/>
</dbReference>
<dbReference type="Pfam" id="PF00550">
    <property type="entry name" value="PP-binding"/>
    <property type="match status" value="1"/>
</dbReference>
<dbReference type="InterPro" id="IPR009081">
    <property type="entry name" value="PP-bd_ACP"/>
</dbReference>
<dbReference type="PANTHER" id="PTHR45527">
    <property type="entry name" value="NONRIBOSOMAL PEPTIDE SYNTHETASE"/>
    <property type="match status" value="1"/>
</dbReference>
<dbReference type="GO" id="GO:0044550">
    <property type="term" value="P:secondary metabolite biosynthetic process"/>
    <property type="evidence" value="ECO:0007669"/>
    <property type="project" value="TreeGrafter"/>
</dbReference>
<dbReference type="Pfam" id="PF13193">
    <property type="entry name" value="AMP-binding_C"/>
    <property type="match status" value="1"/>
</dbReference>
<dbReference type="SUPFAM" id="SSF47336">
    <property type="entry name" value="ACP-like"/>
    <property type="match status" value="1"/>
</dbReference>
<dbReference type="InterPro" id="IPR000873">
    <property type="entry name" value="AMP-dep_synth/lig_dom"/>
</dbReference>
<dbReference type="GO" id="GO:0005737">
    <property type="term" value="C:cytoplasm"/>
    <property type="evidence" value="ECO:0007669"/>
    <property type="project" value="TreeGrafter"/>
</dbReference>
<dbReference type="GO" id="GO:0043041">
    <property type="term" value="P:amino acid activation for nonribosomal peptide biosynthetic process"/>
    <property type="evidence" value="ECO:0007669"/>
    <property type="project" value="TreeGrafter"/>
</dbReference>
<dbReference type="InterPro" id="IPR001031">
    <property type="entry name" value="Thioesterase"/>
</dbReference>
<dbReference type="InterPro" id="IPR042099">
    <property type="entry name" value="ANL_N_sf"/>
</dbReference>
<dbReference type="Proteomes" id="UP000503464">
    <property type="component" value="Chromosome"/>
</dbReference>
<dbReference type="SUPFAM" id="SSF52777">
    <property type="entry name" value="CoA-dependent acyltransferases"/>
    <property type="match status" value="2"/>
</dbReference>
<dbReference type="GO" id="GO:0031177">
    <property type="term" value="F:phosphopantetheine binding"/>
    <property type="evidence" value="ECO:0007669"/>
    <property type="project" value="TreeGrafter"/>
</dbReference>
<dbReference type="Gene3D" id="3.40.50.1820">
    <property type="entry name" value="alpha/beta hydrolase"/>
    <property type="match status" value="1"/>
</dbReference>
<name>A0AAE7EHM8_SERFO</name>
<dbReference type="Pfam" id="PF00501">
    <property type="entry name" value="AMP-binding"/>
    <property type="match status" value="1"/>
</dbReference>
<dbReference type="Gene3D" id="3.30.559.10">
    <property type="entry name" value="Chloramphenicol acetyltransferase-like domain"/>
    <property type="match status" value="1"/>
</dbReference>
<dbReference type="Gene3D" id="1.10.1200.10">
    <property type="entry name" value="ACP-like"/>
    <property type="match status" value="1"/>
</dbReference>
<dbReference type="EMBL" id="CP054160">
    <property type="protein sequence ID" value="QKJ58911.1"/>
    <property type="molecule type" value="Genomic_DNA"/>
</dbReference>
<reference evidence="3" key="1">
    <citation type="submission" date="2020-03" db="EMBL/GenBank/DDBJ databases">
        <title>Genome sequences of seven Enterobacteriaceae strains isolated from Canadian wastewater treatment facilities.</title>
        <authorList>
            <person name="Huang H."/>
            <person name="Chmara J.T."/>
            <person name="Duceppe M.-O."/>
        </authorList>
    </citation>
    <scope>NUCLEOTIDE SEQUENCE [LARGE SCALE GENOMIC DNA]</scope>
    <source>
        <strain evidence="3">Biosolid 3</strain>
    </source>
</reference>